<evidence type="ECO:0000313" key="5">
    <source>
        <dbReference type="RefSeq" id="XP_032820056.1"/>
    </source>
</evidence>
<proteinExistence type="inferred from homology"/>
<gene>
    <name evidence="5" type="primary">LOC116947891</name>
</gene>
<feature type="domain" description="PLD phosphodiesterase" evidence="3">
    <location>
        <begin position="407"/>
        <end position="433"/>
    </location>
</feature>
<organism evidence="4 5">
    <name type="scientific">Petromyzon marinus</name>
    <name type="common">Sea lamprey</name>
    <dbReference type="NCBI Taxonomy" id="7757"/>
    <lineage>
        <taxon>Eukaryota</taxon>
        <taxon>Metazoa</taxon>
        <taxon>Chordata</taxon>
        <taxon>Craniata</taxon>
        <taxon>Vertebrata</taxon>
        <taxon>Cyclostomata</taxon>
        <taxon>Hyperoartia</taxon>
        <taxon>Petromyzontiformes</taxon>
        <taxon>Petromyzontidae</taxon>
        <taxon>Petromyzon</taxon>
    </lineage>
</organism>
<keyword evidence="2" id="KW-0472">Membrane</keyword>
<name>A0AAJ7X3L4_PETMA</name>
<dbReference type="PANTHER" id="PTHR10185:SF17">
    <property type="entry name" value="GM01519P-RELATED"/>
    <property type="match status" value="1"/>
</dbReference>
<sequence length="496" mass="55681">MKEEIMYELCDHKMYMHVPCNTRRQRKNKEKRWLMTFLLVVGLLLVGAFLLLPLFWDSESQGQSELSEGVIAVCEDSCSASLMESVPDGMAYGPNASMLLSLHPGWTRLARSAQRTLQVASFFWTLTASDLGLNESSAREGKDLLDLLLSLPSKGVAVSAVSSNSIVSESTDFANLTAAGAQTRVVDMYRLTGGVMHSKIWVVDRKHIFIGSPNMDWRAITQVKELGIAIYNCSCLGEDLAKVFEVYWLLGRPNATIPAHWPANLSTTINKEKPLQVRLNGTPTEIYISSSPPSLCATGRTSDLDAILSVIDSARTFVHIAIMNYFPIKEFHTLPRYWPAIDERLRRAAYERRVHVKLLVGCWHYTRTSMFIFLRSLQALSDNSTGCDVEVKVFKIPVDEHHKSIPATRIYHHKFMVTENTAYIGTSNWAEDYFIDTAGVGLVMNETKAKLGATQGPDQAPSGTVRDQLEAVFSRDWDSEYAHKLTSRWAMQNICR</sequence>
<dbReference type="Gene3D" id="3.30.870.10">
    <property type="entry name" value="Endonuclease Chain A"/>
    <property type="match status" value="2"/>
</dbReference>
<dbReference type="SMART" id="SM00155">
    <property type="entry name" value="PLDc"/>
    <property type="match status" value="2"/>
</dbReference>
<keyword evidence="2" id="KW-1133">Transmembrane helix</keyword>
<dbReference type="SUPFAM" id="SSF56024">
    <property type="entry name" value="Phospholipase D/nuclease"/>
    <property type="match status" value="2"/>
</dbReference>
<protein>
    <submittedName>
        <fullName evidence="5">Phospholipase D3-like isoform X1</fullName>
    </submittedName>
</protein>
<comment type="similarity">
    <text evidence="1">Belongs to the phospholipase D family.</text>
</comment>
<keyword evidence="4" id="KW-1185">Reference proteome</keyword>
<dbReference type="InterPro" id="IPR032803">
    <property type="entry name" value="PLDc_3"/>
</dbReference>
<dbReference type="KEGG" id="pmrn:116947891"/>
<feature type="transmembrane region" description="Helical" evidence="2">
    <location>
        <begin position="33"/>
        <end position="56"/>
    </location>
</feature>
<accession>A0AAJ7X3L4</accession>
<dbReference type="PANTHER" id="PTHR10185">
    <property type="entry name" value="PHOSPHOLIPASE D - RELATED"/>
    <property type="match status" value="1"/>
</dbReference>
<dbReference type="RefSeq" id="XP_032820056.1">
    <property type="nucleotide sequence ID" value="XM_032964165.1"/>
</dbReference>
<dbReference type="GO" id="GO:0003824">
    <property type="term" value="F:catalytic activity"/>
    <property type="evidence" value="ECO:0007669"/>
    <property type="project" value="InterPro"/>
</dbReference>
<dbReference type="GeneID" id="116947891"/>
<evidence type="ECO:0000313" key="4">
    <source>
        <dbReference type="Proteomes" id="UP001318040"/>
    </source>
</evidence>
<dbReference type="Pfam" id="PF13918">
    <property type="entry name" value="PLDc_3"/>
    <property type="match status" value="1"/>
</dbReference>
<dbReference type="Pfam" id="PF00614">
    <property type="entry name" value="PLDc"/>
    <property type="match status" value="1"/>
</dbReference>
<dbReference type="AlphaFoldDB" id="A0AAJ7X3L4"/>
<feature type="domain" description="PLD phosphodiesterase" evidence="3">
    <location>
        <begin position="192"/>
        <end position="219"/>
    </location>
</feature>
<evidence type="ECO:0000259" key="3">
    <source>
        <dbReference type="PROSITE" id="PS50035"/>
    </source>
</evidence>
<evidence type="ECO:0000256" key="2">
    <source>
        <dbReference type="SAM" id="Phobius"/>
    </source>
</evidence>
<dbReference type="InterPro" id="IPR001736">
    <property type="entry name" value="PLipase_D/transphosphatidylase"/>
</dbReference>
<keyword evidence="2" id="KW-0812">Transmembrane</keyword>
<dbReference type="InterPro" id="IPR050874">
    <property type="entry name" value="Diverse_PLD-related"/>
</dbReference>
<evidence type="ECO:0000256" key="1">
    <source>
        <dbReference type="ARBA" id="ARBA00008664"/>
    </source>
</evidence>
<dbReference type="Proteomes" id="UP001318040">
    <property type="component" value="Chromosome 31"/>
</dbReference>
<dbReference type="PROSITE" id="PS50035">
    <property type="entry name" value="PLD"/>
    <property type="match status" value="2"/>
</dbReference>
<reference evidence="5" key="1">
    <citation type="submission" date="2025-08" db="UniProtKB">
        <authorList>
            <consortium name="RefSeq"/>
        </authorList>
    </citation>
    <scope>IDENTIFICATION</scope>
    <source>
        <tissue evidence="5">Sperm</tissue>
    </source>
</reference>